<feature type="transmembrane region" description="Helical" evidence="1">
    <location>
        <begin position="127"/>
        <end position="145"/>
    </location>
</feature>
<reference evidence="2" key="1">
    <citation type="submission" date="2020-08" db="EMBL/GenBank/DDBJ databases">
        <title>Genome public.</title>
        <authorList>
            <person name="Liu C."/>
            <person name="Sun Q."/>
        </authorList>
    </citation>
    <scope>NUCLEOTIDE SEQUENCE</scope>
    <source>
        <strain evidence="2">NSJ-50</strain>
    </source>
</reference>
<feature type="transmembrane region" description="Helical" evidence="1">
    <location>
        <begin position="90"/>
        <end position="107"/>
    </location>
</feature>
<sequence length="149" mass="15993">MGSLTKNQYDEMVKKASPNSKIAKDCIFAFLIGGAICAVGQVILDFIKSFGFSKEFSSNFTSMAMIFLGSFLTAFNVYDKIAEYGKAGTLVPITGFANSIVSAAMEFKSEGYILGLGAKMFTVAGPVLVFGAISSVVCGIIYYIFKMLM</sequence>
<dbReference type="NCBIfam" id="TIGR02838">
    <property type="entry name" value="spore_V_AC"/>
    <property type="match status" value="1"/>
</dbReference>
<dbReference type="InterPro" id="IPR014203">
    <property type="entry name" value="Spore_V_AC"/>
</dbReference>
<keyword evidence="1" id="KW-0472">Membrane</keyword>
<protein>
    <submittedName>
        <fullName evidence="2">Stage V sporulation protein AC</fullName>
    </submittedName>
</protein>
<proteinExistence type="predicted"/>
<name>A0A926IST7_9FIRM</name>
<comment type="caution">
    <text evidence="2">The sequence shown here is derived from an EMBL/GenBank/DDBJ whole genome shotgun (WGS) entry which is preliminary data.</text>
</comment>
<gene>
    <name evidence="2" type="primary">spoVAC</name>
    <name evidence="2" type="ORF">H8706_07570</name>
</gene>
<keyword evidence="3" id="KW-1185">Reference proteome</keyword>
<feature type="transmembrane region" description="Helical" evidence="1">
    <location>
        <begin position="56"/>
        <end position="78"/>
    </location>
</feature>
<keyword evidence="1" id="KW-0812">Transmembrane</keyword>
<dbReference type="PANTHER" id="PTHR38450:SF1">
    <property type="entry name" value="STAGE V SPORULATION PROTEIN AC"/>
    <property type="match status" value="1"/>
</dbReference>
<dbReference type="Proteomes" id="UP000647416">
    <property type="component" value="Unassembled WGS sequence"/>
</dbReference>
<evidence type="ECO:0000313" key="3">
    <source>
        <dbReference type="Proteomes" id="UP000647416"/>
    </source>
</evidence>
<feature type="transmembrane region" description="Helical" evidence="1">
    <location>
        <begin position="22"/>
        <end position="44"/>
    </location>
</feature>
<dbReference type="RefSeq" id="WP_178348696.1">
    <property type="nucleotide sequence ID" value="NZ_JACRTE010000007.1"/>
</dbReference>
<dbReference type="InterPro" id="IPR005562">
    <property type="entry name" value="SpoVA"/>
</dbReference>
<keyword evidence="1" id="KW-1133">Transmembrane helix</keyword>
<dbReference type="EMBL" id="JACRTE010000007">
    <property type="protein sequence ID" value="MBC8596729.1"/>
    <property type="molecule type" value="Genomic_DNA"/>
</dbReference>
<organism evidence="2 3">
    <name type="scientific">Qingrenia yutianensis</name>
    <dbReference type="NCBI Taxonomy" id="2763676"/>
    <lineage>
        <taxon>Bacteria</taxon>
        <taxon>Bacillati</taxon>
        <taxon>Bacillota</taxon>
        <taxon>Clostridia</taxon>
        <taxon>Eubacteriales</taxon>
        <taxon>Oscillospiraceae</taxon>
        <taxon>Qingrenia</taxon>
    </lineage>
</organism>
<dbReference type="PANTHER" id="PTHR38450">
    <property type="entry name" value="STAGE V SPORULATION PROTEIN AC-RELATED"/>
    <property type="match status" value="1"/>
</dbReference>
<evidence type="ECO:0000256" key="1">
    <source>
        <dbReference type="SAM" id="Phobius"/>
    </source>
</evidence>
<dbReference type="Pfam" id="PF03862">
    <property type="entry name" value="SpoVAC_SpoVAEB"/>
    <property type="match status" value="1"/>
</dbReference>
<evidence type="ECO:0000313" key="2">
    <source>
        <dbReference type="EMBL" id="MBC8596729.1"/>
    </source>
</evidence>
<dbReference type="AlphaFoldDB" id="A0A926IST7"/>
<accession>A0A926IST7</accession>